<evidence type="ECO:0000313" key="1">
    <source>
        <dbReference type="EMBL" id="SKB94609.1"/>
    </source>
</evidence>
<dbReference type="EMBL" id="FUYR01000009">
    <property type="protein sequence ID" value="SKB94609.1"/>
    <property type="molecule type" value="Genomic_DNA"/>
</dbReference>
<protein>
    <submittedName>
        <fullName evidence="1">Uncharacterized protein</fullName>
    </submittedName>
</protein>
<keyword evidence="2" id="KW-1185">Reference proteome</keyword>
<dbReference type="AlphaFoldDB" id="A0A1T5FEK1"/>
<evidence type="ECO:0000313" key="2">
    <source>
        <dbReference type="Proteomes" id="UP000189981"/>
    </source>
</evidence>
<gene>
    <name evidence="1" type="ORF">SAMN05661099_3633</name>
</gene>
<sequence length="45" mass="4722">MLVFQGRLGQGSLTSGRGLIGTMFGDLPSTEVLNEGFPRVDPSSP</sequence>
<proteinExistence type="predicted"/>
<name>A0A1T5FEK1_9SPHI</name>
<dbReference type="Proteomes" id="UP000189981">
    <property type="component" value="Unassembled WGS sequence"/>
</dbReference>
<dbReference type="RefSeq" id="WP_170878494.1">
    <property type="nucleotide sequence ID" value="NZ_FUYR01000009.1"/>
</dbReference>
<accession>A0A1T5FEK1</accession>
<organism evidence="1 2">
    <name type="scientific">Daejeonella lutea</name>
    <dbReference type="NCBI Taxonomy" id="572036"/>
    <lineage>
        <taxon>Bacteria</taxon>
        <taxon>Pseudomonadati</taxon>
        <taxon>Bacteroidota</taxon>
        <taxon>Sphingobacteriia</taxon>
        <taxon>Sphingobacteriales</taxon>
        <taxon>Sphingobacteriaceae</taxon>
        <taxon>Daejeonella</taxon>
    </lineage>
</organism>
<reference evidence="2" key="1">
    <citation type="submission" date="2017-02" db="EMBL/GenBank/DDBJ databases">
        <authorList>
            <person name="Varghese N."/>
            <person name="Submissions S."/>
        </authorList>
    </citation>
    <scope>NUCLEOTIDE SEQUENCE [LARGE SCALE GENOMIC DNA]</scope>
    <source>
        <strain evidence="2">DSM 22385</strain>
    </source>
</reference>